<name>C4V4J0_9FIRM</name>
<proteinExistence type="predicted"/>
<evidence type="ECO:0000313" key="1">
    <source>
        <dbReference type="EMBL" id="EEQ48454.1"/>
    </source>
</evidence>
<sequence>MMKLRFPQRILVGGISARLPEQRGIRAVCHCENSVIHNIEVIA</sequence>
<organism evidence="1 2">
    <name type="scientific">Selenomonas flueggei ATCC 43531</name>
    <dbReference type="NCBI Taxonomy" id="638302"/>
    <lineage>
        <taxon>Bacteria</taxon>
        <taxon>Bacillati</taxon>
        <taxon>Bacillota</taxon>
        <taxon>Negativicutes</taxon>
        <taxon>Selenomonadales</taxon>
        <taxon>Selenomonadaceae</taxon>
        <taxon>Selenomonas</taxon>
    </lineage>
</organism>
<gene>
    <name evidence="1" type="ORF">HMPREF0908_1434</name>
</gene>
<comment type="caution">
    <text evidence="1">The sequence shown here is derived from an EMBL/GenBank/DDBJ whole genome shotgun (WGS) entry which is preliminary data.</text>
</comment>
<dbReference type="AlphaFoldDB" id="C4V4J0"/>
<dbReference type="EMBL" id="ACLA01000020">
    <property type="protein sequence ID" value="EEQ48454.1"/>
    <property type="molecule type" value="Genomic_DNA"/>
</dbReference>
<keyword evidence="2" id="KW-1185">Reference proteome</keyword>
<dbReference type="Proteomes" id="UP000005309">
    <property type="component" value="Unassembled WGS sequence"/>
</dbReference>
<protein>
    <submittedName>
        <fullName evidence="1">Uncharacterized protein</fullName>
    </submittedName>
</protein>
<accession>C4V4J0</accession>
<evidence type="ECO:0000313" key="2">
    <source>
        <dbReference type="Proteomes" id="UP000005309"/>
    </source>
</evidence>
<dbReference type="HOGENOM" id="CLU_3239488_0_0_9"/>
<reference evidence="1 2" key="1">
    <citation type="submission" date="2009-04" db="EMBL/GenBank/DDBJ databases">
        <authorList>
            <person name="Qin X."/>
            <person name="Bachman B."/>
            <person name="Battles P."/>
            <person name="Bell A."/>
            <person name="Bess C."/>
            <person name="Bickham C."/>
            <person name="Chaboub L."/>
            <person name="Chen D."/>
            <person name="Coyle M."/>
            <person name="Deiros D.R."/>
            <person name="Dinh H."/>
            <person name="Forbes L."/>
            <person name="Fowler G."/>
            <person name="Francisco L."/>
            <person name="Fu Q."/>
            <person name="Gubbala S."/>
            <person name="Hale W."/>
            <person name="Han Y."/>
            <person name="Hemphill L."/>
            <person name="Highlander S.K."/>
            <person name="Hirani K."/>
            <person name="Hogues M."/>
            <person name="Jackson L."/>
            <person name="Jakkamsetti A."/>
            <person name="Javaid M."/>
            <person name="Jiang H."/>
            <person name="Korchina V."/>
            <person name="Kovar C."/>
            <person name="Lara F."/>
            <person name="Lee S."/>
            <person name="Mata R."/>
            <person name="Mathew T."/>
            <person name="Moen C."/>
            <person name="Morales K."/>
            <person name="Munidasa M."/>
            <person name="Nazareth L."/>
            <person name="Ngo R."/>
            <person name="Nguyen L."/>
            <person name="Okwuonu G."/>
            <person name="Ongeri F."/>
            <person name="Patil S."/>
            <person name="Petrosino J."/>
            <person name="Pham C."/>
            <person name="Pham P."/>
            <person name="Pu L.-L."/>
            <person name="Puazo M."/>
            <person name="Raj R."/>
            <person name="Reid J."/>
            <person name="Rouhana J."/>
            <person name="Saada N."/>
            <person name="Shang Y."/>
            <person name="Simmons D."/>
            <person name="Thornton R."/>
            <person name="Warren J."/>
            <person name="Weissenberger G."/>
            <person name="Zhang J."/>
            <person name="Zhang L."/>
            <person name="Zhou C."/>
            <person name="Zhu D."/>
            <person name="Muzny D."/>
            <person name="Worley K."/>
            <person name="Gibbs R."/>
        </authorList>
    </citation>
    <scope>NUCLEOTIDE SEQUENCE [LARGE SCALE GENOMIC DNA]</scope>
    <source>
        <strain evidence="1 2">ATCC 43531</strain>
    </source>
</reference>